<dbReference type="GO" id="GO:0004414">
    <property type="term" value="F:homoserine O-acetyltransferase activity"/>
    <property type="evidence" value="ECO:0007669"/>
    <property type="project" value="UniProtKB-EC"/>
</dbReference>
<keyword evidence="10" id="KW-1185">Reference proteome</keyword>
<dbReference type="Pfam" id="PF04204">
    <property type="entry name" value="HTS"/>
    <property type="match status" value="1"/>
</dbReference>
<dbReference type="SUPFAM" id="SSF52317">
    <property type="entry name" value="Class I glutamine amidotransferase-like"/>
    <property type="match status" value="1"/>
</dbReference>
<dbReference type="Proteomes" id="UP000198943">
    <property type="component" value="Unassembled WGS sequence"/>
</dbReference>
<comment type="pathway">
    <text evidence="7">Amino-acid biosynthesis; L-methionine biosynthesis via de novo pathway; O-acetyl-L-homoserine from L-homoserine: step 1/1.</text>
</comment>
<evidence type="ECO:0000256" key="3">
    <source>
        <dbReference type="ARBA" id="ARBA00022679"/>
    </source>
</evidence>
<feature type="site" description="Important for acyl-CoA specificity" evidence="7">
    <location>
        <position position="111"/>
    </location>
</feature>
<comment type="function">
    <text evidence="7">Transfers an acetyl group from acetyl-CoA to L-homoserine, forming acetyl-L-homoserine.</text>
</comment>
<feature type="site" description="Important for substrate specificity" evidence="7">
    <location>
        <position position="192"/>
    </location>
</feature>
<gene>
    <name evidence="7" type="primary">metAA</name>
    <name evidence="9" type="ORF">SAMN04487864_105142</name>
</gene>
<dbReference type="GO" id="GO:0008899">
    <property type="term" value="F:homoserine O-succinyltransferase activity"/>
    <property type="evidence" value="ECO:0007669"/>
    <property type="project" value="UniProtKB-UniRule"/>
</dbReference>
<comment type="caution">
    <text evidence="7">Lacks conserved residue(s) required for the propagation of feature annotation.</text>
</comment>
<dbReference type="AlphaFoldDB" id="A0A1G6KW47"/>
<feature type="binding site" evidence="7">
    <location>
        <position position="249"/>
    </location>
    <ligand>
        <name>substrate</name>
    </ligand>
</feature>
<feature type="binding site" evidence="7">
    <location>
        <position position="163"/>
    </location>
    <ligand>
        <name>substrate</name>
    </ligand>
</feature>
<keyword evidence="4 7" id="KW-0486">Methionine biosynthesis</keyword>
<comment type="catalytic activity">
    <reaction evidence="6 7">
        <text>L-homoserine + acetyl-CoA = O-acetyl-L-homoserine + CoA</text>
        <dbReference type="Rhea" id="RHEA:13701"/>
        <dbReference type="ChEBI" id="CHEBI:57287"/>
        <dbReference type="ChEBI" id="CHEBI:57288"/>
        <dbReference type="ChEBI" id="CHEBI:57476"/>
        <dbReference type="ChEBI" id="CHEBI:57716"/>
        <dbReference type="EC" id="2.3.1.31"/>
    </reaction>
</comment>
<dbReference type="PANTHER" id="PTHR20919">
    <property type="entry name" value="HOMOSERINE O-SUCCINYLTRANSFERASE"/>
    <property type="match status" value="1"/>
</dbReference>
<reference evidence="10" key="1">
    <citation type="submission" date="2016-10" db="EMBL/GenBank/DDBJ databases">
        <authorList>
            <person name="Varghese N."/>
            <person name="Submissions S."/>
        </authorList>
    </citation>
    <scope>NUCLEOTIDE SEQUENCE [LARGE SCALE GENOMIC DNA]</scope>
    <source>
        <strain evidence="10">DSM 11005</strain>
    </source>
</reference>
<evidence type="ECO:0000256" key="8">
    <source>
        <dbReference type="PIRSR" id="PIRSR000450-1"/>
    </source>
</evidence>
<accession>A0A1G6KW47</accession>
<comment type="similarity">
    <text evidence="7">Belongs to the MetA family.</text>
</comment>
<dbReference type="CDD" id="cd03131">
    <property type="entry name" value="GATase1_HTS"/>
    <property type="match status" value="1"/>
</dbReference>
<dbReference type="OrthoDB" id="9772423at2"/>
<keyword evidence="3 7" id="KW-0808">Transferase</keyword>
<feature type="active site" description="Acyl-thioester intermediate" evidence="7 8">
    <location>
        <position position="142"/>
    </location>
</feature>
<protein>
    <recommendedName>
        <fullName evidence="7">Homoserine O-acetyltransferase</fullName>
        <shortName evidence="7">HAT</shortName>
        <ecNumber evidence="7">2.3.1.31</ecNumber>
    </recommendedName>
    <alternativeName>
        <fullName evidence="7">Homoserine transacetylase</fullName>
        <shortName evidence="7">HTA</shortName>
    </alternativeName>
</protein>
<name>A0A1G6KW47_9FIRM</name>
<dbReference type="HAMAP" id="MF_00295">
    <property type="entry name" value="MetA_acyltransf"/>
    <property type="match status" value="1"/>
</dbReference>
<dbReference type="PANTHER" id="PTHR20919:SF0">
    <property type="entry name" value="HOMOSERINE O-SUCCINYLTRANSFERASE"/>
    <property type="match status" value="1"/>
</dbReference>
<feature type="binding site" evidence="7">
    <location>
        <position position="192"/>
    </location>
    <ligand>
        <name>substrate</name>
    </ligand>
</feature>
<dbReference type="UniPathway" id="UPA00051">
    <property type="reaction ID" value="UER00074"/>
</dbReference>
<dbReference type="InterPro" id="IPR033752">
    <property type="entry name" value="MetA_family"/>
</dbReference>
<dbReference type="Gene3D" id="3.40.50.880">
    <property type="match status" value="1"/>
</dbReference>
<dbReference type="PIRSF" id="PIRSF000450">
    <property type="entry name" value="H_ser_succinyltr"/>
    <property type="match status" value="1"/>
</dbReference>
<dbReference type="InterPro" id="IPR005697">
    <property type="entry name" value="HST_MetA"/>
</dbReference>
<evidence type="ECO:0000256" key="7">
    <source>
        <dbReference type="HAMAP-Rule" id="MF_00295"/>
    </source>
</evidence>
<evidence type="ECO:0000256" key="1">
    <source>
        <dbReference type="ARBA" id="ARBA00022490"/>
    </source>
</evidence>
<dbReference type="NCBIfam" id="TIGR01001">
    <property type="entry name" value="metA"/>
    <property type="match status" value="1"/>
</dbReference>
<evidence type="ECO:0000256" key="4">
    <source>
        <dbReference type="ARBA" id="ARBA00023167"/>
    </source>
</evidence>
<evidence type="ECO:0000313" key="10">
    <source>
        <dbReference type="Proteomes" id="UP000198943"/>
    </source>
</evidence>
<evidence type="ECO:0000256" key="2">
    <source>
        <dbReference type="ARBA" id="ARBA00022605"/>
    </source>
</evidence>
<dbReference type="InterPro" id="IPR029062">
    <property type="entry name" value="Class_I_gatase-like"/>
</dbReference>
<dbReference type="EMBL" id="FMYW01000005">
    <property type="protein sequence ID" value="SDC35322.1"/>
    <property type="molecule type" value="Genomic_DNA"/>
</dbReference>
<feature type="active site" evidence="7">
    <location>
        <position position="237"/>
    </location>
</feature>
<proteinExistence type="inferred from homology"/>
<feature type="active site" description="Proton acceptor" evidence="7">
    <location>
        <position position="235"/>
    </location>
</feature>
<organism evidence="9 10">
    <name type="scientific">Succiniclasticum ruminis</name>
    <dbReference type="NCBI Taxonomy" id="40841"/>
    <lineage>
        <taxon>Bacteria</taxon>
        <taxon>Bacillati</taxon>
        <taxon>Bacillota</taxon>
        <taxon>Negativicutes</taxon>
        <taxon>Acidaminococcales</taxon>
        <taxon>Acidaminococcaceae</taxon>
        <taxon>Succiniclasticum</taxon>
    </lineage>
</organism>
<dbReference type="GO" id="GO:0019281">
    <property type="term" value="P:L-methionine biosynthetic process from homoserine via O-succinyl-L-homoserine and cystathionine"/>
    <property type="evidence" value="ECO:0007669"/>
    <property type="project" value="InterPro"/>
</dbReference>
<keyword evidence="5 7" id="KW-0012">Acyltransferase</keyword>
<comment type="subcellular location">
    <subcellularLocation>
        <location evidence="7">Cytoplasm</location>
    </subcellularLocation>
</comment>
<evidence type="ECO:0000256" key="5">
    <source>
        <dbReference type="ARBA" id="ARBA00023315"/>
    </source>
</evidence>
<keyword evidence="2 7" id="KW-0028">Amino-acid biosynthesis</keyword>
<evidence type="ECO:0000313" key="9">
    <source>
        <dbReference type="EMBL" id="SDC35322.1"/>
    </source>
</evidence>
<dbReference type="EC" id="2.3.1.31" evidence="7"/>
<sequence length="307" mass="36116">MPVKITNQLSAVENLQKEGIIAITEQRAVTQDIRPLKILILNLMPLKKPTELQLLRLLGNSPLQIEVDFARIVSRETTHTDNTYLDKAYLEFADIKDRYYDGFIITGAPVECFEFEEVEYWQELVDYIRWAQSHVFSVLSLCWAAQAVLYYHYGIQKHVLPRKLSGIYPYGLTVKYHPLLRGFDDRYFIPQSRHTDIDHQAVDATPDLKVLSRSLERGINICCTEDMRRVFVLGHFEYDRETLATEYIRDKKKGMDPDLPEYYYPDNDSTEQPVFKWCSYAHLFYGNWLNMVYQETPYDLLTLTKKE</sequence>
<dbReference type="RefSeq" id="WP_093730069.1">
    <property type="nucleotide sequence ID" value="NZ_FMYW01000005.1"/>
</dbReference>
<keyword evidence="1 7" id="KW-0963">Cytoplasm</keyword>
<dbReference type="GO" id="GO:0005737">
    <property type="term" value="C:cytoplasm"/>
    <property type="evidence" value="ECO:0007669"/>
    <property type="project" value="UniProtKB-SubCell"/>
</dbReference>
<evidence type="ECO:0000256" key="6">
    <source>
        <dbReference type="ARBA" id="ARBA00049043"/>
    </source>
</evidence>